<evidence type="ECO:0000256" key="13">
    <source>
        <dbReference type="SAM" id="Coils"/>
    </source>
</evidence>
<evidence type="ECO:0000259" key="15">
    <source>
        <dbReference type="PROSITE" id="PS50109"/>
    </source>
</evidence>
<dbReference type="EMBL" id="ACGU01000040">
    <property type="protein sequence ID" value="EEJ72359.1"/>
    <property type="molecule type" value="Genomic_DNA"/>
</dbReference>
<dbReference type="RefSeq" id="WP_007125308.1">
    <property type="nucleotide sequence ID" value="NZ_AZFO01000022.1"/>
</dbReference>
<dbReference type="InterPro" id="IPR004358">
    <property type="entry name" value="Sig_transdc_His_kin-like_C"/>
</dbReference>
<dbReference type="Pfam" id="PF02518">
    <property type="entry name" value="HATPase_c"/>
    <property type="match status" value="1"/>
</dbReference>
<dbReference type="InterPro" id="IPR005467">
    <property type="entry name" value="His_kinase_dom"/>
</dbReference>
<dbReference type="SMART" id="SM00388">
    <property type="entry name" value="HisKA"/>
    <property type="match status" value="1"/>
</dbReference>
<evidence type="ECO:0000256" key="6">
    <source>
        <dbReference type="ARBA" id="ARBA00022553"/>
    </source>
</evidence>
<keyword evidence="12 14" id="KW-0472">Membrane</keyword>
<keyword evidence="6" id="KW-0597">Phosphoprotein</keyword>
<feature type="coiled-coil region" evidence="13">
    <location>
        <begin position="226"/>
        <end position="260"/>
    </location>
</feature>
<dbReference type="PANTHER" id="PTHR43711">
    <property type="entry name" value="TWO-COMPONENT HISTIDINE KINASE"/>
    <property type="match status" value="1"/>
</dbReference>
<dbReference type="PANTHER" id="PTHR43711:SF1">
    <property type="entry name" value="HISTIDINE KINASE 1"/>
    <property type="match status" value="1"/>
</dbReference>
<dbReference type="STRING" id="525365.HMPREF0548_0778"/>
<dbReference type="FunFam" id="3.30.565.10:FF:000023">
    <property type="entry name" value="PAS domain-containing sensor histidine kinase"/>
    <property type="match status" value="1"/>
</dbReference>
<dbReference type="SMART" id="SM00387">
    <property type="entry name" value="HATPase_c"/>
    <property type="match status" value="1"/>
</dbReference>
<evidence type="ECO:0000256" key="5">
    <source>
        <dbReference type="ARBA" id="ARBA00022475"/>
    </source>
</evidence>
<keyword evidence="8" id="KW-0547">Nucleotide-binding</keyword>
<dbReference type="SUPFAM" id="SSF55874">
    <property type="entry name" value="ATPase domain of HSP90 chaperone/DNA topoisomerase II/histidine kinase"/>
    <property type="match status" value="1"/>
</dbReference>
<gene>
    <name evidence="17" type="primary">yclK</name>
    <name evidence="17" type="ORF">HMPREF0548_0778</name>
</gene>
<evidence type="ECO:0000256" key="2">
    <source>
        <dbReference type="ARBA" id="ARBA00004236"/>
    </source>
</evidence>
<keyword evidence="9 17" id="KW-0418">Kinase</keyword>
<dbReference type="Pfam" id="PF00672">
    <property type="entry name" value="HAMP"/>
    <property type="match status" value="1"/>
</dbReference>
<evidence type="ECO:0000256" key="10">
    <source>
        <dbReference type="ARBA" id="ARBA00022840"/>
    </source>
</evidence>
<evidence type="ECO:0000256" key="7">
    <source>
        <dbReference type="ARBA" id="ARBA00022679"/>
    </source>
</evidence>
<dbReference type="CDD" id="cd00082">
    <property type="entry name" value="HisKA"/>
    <property type="match status" value="1"/>
</dbReference>
<dbReference type="GO" id="GO:0005886">
    <property type="term" value="C:plasma membrane"/>
    <property type="evidence" value="ECO:0007669"/>
    <property type="project" value="UniProtKB-SubCell"/>
</dbReference>
<dbReference type="HOGENOM" id="CLU_000445_89_6_9"/>
<dbReference type="GO" id="GO:0045121">
    <property type="term" value="C:membrane raft"/>
    <property type="evidence" value="ECO:0007669"/>
    <property type="project" value="UniProtKB-SubCell"/>
</dbReference>
<keyword evidence="11" id="KW-0902">Two-component regulatory system</keyword>
<dbReference type="Gene3D" id="6.10.340.10">
    <property type="match status" value="1"/>
</dbReference>
<dbReference type="Proteomes" id="UP000005583">
    <property type="component" value="Unassembled WGS sequence"/>
</dbReference>
<dbReference type="eggNOG" id="COG5002">
    <property type="taxonomic scope" value="Bacteria"/>
</dbReference>
<evidence type="ECO:0000256" key="3">
    <source>
        <dbReference type="ARBA" id="ARBA00004314"/>
    </source>
</evidence>
<keyword evidence="13" id="KW-0175">Coiled coil</keyword>
<evidence type="ECO:0000256" key="12">
    <source>
        <dbReference type="ARBA" id="ARBA00023136"/>
    </source>
</evidence>
<evidence type="ECO:0000256" key="11">
    <source>
        <dbReference type="ARBA" id="ARBA00023012"/>
    </source>
</evidence>
<feature type="transmembrane region" description="Helical" evidence="14">
    <location>
        <begin position="6"/>
        <end position="24"/>
    </location>
</feature>
<sequence length="485" mass="55325">MKLIYQNMLGFLLIIVTTISIIGYSEIGYARNQAYTQNYQRMEGYANSLGDLAEADGKNGTALLNNNFLNQLQFVLHGDDVHLRIFNDKNQQIYPKTDSDIQLSKTVFNTLQNGQEIRIQNNHDENSPIRSTKDAYTGVLVPWMNGRNLVGIAWISSRVKHVERPIYTAKRNLLRALLITVAVGLLMSFIISYYSTKRIKKLSRATQKVAAGDFDVHIPHKDSDEIDQLAENFNKMVKALKQSNEEVKAQEKRRDQFMADAAHEMRTPLTTINGILEGLQYDAIPEESKPKSIALMQHETKRLIRLVNENLDYEKIRNNQIMLYKVNFNAVPVLHDLRSQLMQNAKKANDQLQVVAPDEVEVYADRDRFTQIMVNLIQNAIQFTHDGKIKIISQRLEHGAQFSVQDNGIGMDEKQMKFIFERFFKADPSRARLGTGESGLGLSIVSSLVKQHGGKIEVKSEPEKGSIFIVTLYDKGYEQFVKKKK</sequence>
<evidence type="ECO:0000256" key="8">
    <source>
        <dbReference type="ARBA" id="ARBA00022741"/>
    </source>
</evidence>
<dbReference type="InterPro" id="IPR036890">
    <property type="entry name" value="HATPase_C_sf"/>
</dbReference>
<keyword evidence="14" id="KW-1133">Transmembrane helix</keyword>
<evidence type="ECO:0000256" key="4">
    <source>
        <dbReference type="ARBA" id="ARBA00012438"/>
    </source>
</evidence>
<dbReference type="CDD" id="cd00075">
    <property type="entry name" value="HATPase"/>
    <property type="match status" value="1"/>
</dbReference>
<keyword evidence="7 17" id="KW-0808">Transferase</keyword>
<evidence type="ECO:0000256" key="9">
    <source>
        <dbReference type="ARBA" id="ARBA00022777"/>
    </source>
</evidence>
<dbReference type="AlphaFoldDB" id="C2EM82"/>
<dbReference type="InterPro" id="IPR003594">
    <property type="entry name" value="HATPase_dom"/>
</dbReference>
<dbReference type="SUPFAM" id="SSF47384">
    <property type="entry name" value="Homodimeric domain of signal transducing histidine kinase"/>
    <property type="match status" value="1"/>
</dbReference>
<dbReference type="InterPro" id="IPR036097">
    <property type="entry name" value="HisK_dim/P_sf"/>
</dbReference>
<feature type="domain" description="Histidine kinase" evidence="15">
    <location>
        <begin position="260"/>
        <end position="476"/>
    </location>
</feature>
<dbReference type="PROSITE" id="PS50885">
    <property type="entry name" value="HAMP"/>
    <property type="match status" value="1"/>
</dbReference>
<dbReference type="eggNOG" id="COG5000">
    <property type="taxonomic scope" value="Bacteria"/>
</dbReference>
<accession>C2EM82</accession>
<dbReference type="PRINTS" id="PR00344">
    <property type="entry name" value="BCTRLSENSOR"/>
</dbReference>
<feature type="transmembrane region" description="Helical" evidence="14">
    <location>
        <begin position="173"/>
        <end position="194"/>
    </location>
</feature>
<dbReference type="SMART" id="SM00304">
    <property type="entry name" value="HAMP"/>
    <property type="match status" value="1"/>
</dbReference>
<comment type="catalytic activity">
    <reaction evidence="1">
        <text>ATP + protein L-histidine = ADP + protein N-phospho-L-histidine.</text>
        <dbReference type="EC" id="2.7.13.3"/>
    </reaction>
</comment>
<dbReference type="PROSITE" id="PS50109">
    <property type="entry name" value="HIS_KIN"/>
    <property type="match status" value="1"/>
</dbReference>
<dbReference type="GO" id="GO:0000155">
    <property type="term" value="F:phosphorelay sensor kinase activity"/>
    <property type="evidence" value="ECO:0007669"/>
    <property type="project" value="InterPro"/>
</dbReference>
<protein>
    <recommendedName>
        <fullName evidence="4">histidine kinase</fullName>
        <ecNumber evidence="4">2.7.13.3</ecNumber>
    </recommendedName>
</protein>
<evidence type="ECO:0000313" key="17">
    <source>
        <dbReference type="EMBL" id="EEJ72359.1"/>
    </source>
</evidence>
<dbReference type="CDD" id="cd06225">
    <property type="entry name" value="HAMP"/>
    <property type="match status" value="1"/>
</dbReference>
<name>C2EM82_9LACO</name>
<comment type="subcellular location">
    <subcellularLocation>
        <location evidence="2">Cell membrane</location>
    </subcellularLocation>
    <subcellularLocation>
        <location evidence="3">Membrane raft</location>
        <topology evidence="3">Multi-pass membrane protein</topology>
    </subcellularLocation>
</comment>
<proteinExistence type="predicted"/>
<feature type="domain" description="HAMP" evidence="16">
    <location>
        <begin position="193"/>
        <end position="245"/>
    </location>
</feature>
<dbReference type="InterPro" id="IPR003661">
    <property type="entry name" value="HisK_dim/P_dom"/>
</dbReference>
<evidence type="ECO:0000256" key="1">
    <source>
        <dbReference type="ARBA" id="ARBA00000085"/>
    </source>
</evidence>
<dbReference type="Gene3D" id="1.10.287.130">
    <property type="match status" value="1"/>
</dbReference>
<reference evidence="17 18" key="1">
    <citation type="submission" date="2009-01" db="EMBL/GenBank/DDBJ databases">
        <authorList>
            <person name="Qin X."/>
            <person name="Bachman B."/>
            <person name="Battles P."/>
            <person name="Bell A."/>
            <person name="Bess C."/>
            <person name="Bickham C."/>
            <person name="Chaboub L."/>
            <person name="Chen D."/>
            <person name="Coyle M."/>
            <person name="Deiros D.R."/>
            <person name="Dinh H."/>
            <person name="Forbes L."/>
            <person name="Fowler G."/>
            <person name="Francisco L."/>
            <person name="Fu Q."/>
            <person name="Gubbala S."/>
            <person name="Hale W."/>
            <person name="Han Y."/>
            <person name="Hemphill L."/>
            <person name="Highlander S.K."/>
            <person name="Hirani K."/>
            <person name="Hogues M."/>
            <person name="Jackson L."/>
            <person name="Jakkamsetti A."/>
            <person name="Javaid M."/>
            <person name="Jiang H."/>
            <person name="Korchina V."/>
            <person name="Kovar C."/>
            <person name="Lara F."/>
            <person name="Lee S."/>
            <person name="Mata R."/>
            <person name="Mathew T."/>
            <person name="Moen C."/>
            <person name="Morales K."/>
            <person name="Munidasa M."/>
            <person name="Nazareth L."/>
            <person name="Ngo R."/>
            <person name="Nguyen L."/>
            <person name="Okwuonu G."/>
            <person name="Ongeri F."/>
            <person name="Patil S."/>
            <person name="Petrosino J."/>
            <person name="Pham C."/>
            <person name="Pham P."/>
            <person name="Pu L.-L."/>
            <person name="Puazo M."/>
            <person name="Raj R."/>
            <person name="Reid J."/>
            <person name="Rouhana J."/>
            <person name="Saada N."/>
            <person name="Shang Y."/>
            <person name="Simmons D."/>
            <person name="Thornton R."/>
            <person name="Warren J."/>
            <person name="Weissenberger G."/>
            <person name="Zhang J."/>
            <person name="Zhang L."/>
            <person name="Zhou C."/>
            <person name="Zhu D."/>
            <person name="Muzny D."/>
            <person name="Worley K."/>
            <person name="Gibbs R."/>
        </authorList>
    </citation>
    <scope>NUCLEOTIDE SEQUENCE [LARGE SCALE GENOMIC DNA]</scope>
    <source>
        <strain evidence="17 18">DSM 16047</strain>
    </source>
</reference>
<keyword evidence="18" id="KW-1185">Reference proteome</keyword>
<evidence type="ECO:0000256" key="14">
    <source>
        <dbReference type="SAM" id="Phobius"/>
    </source>
</evidence>
<dbReference type="OrthoDB" id="3436at2"/>
<evidence type="ECO:0000259" key="16">
    <source>
        <dbReference type="PROSITE" id="PS50885"/>
    </source>
</evidence>
<dbReference type="GO" id="GO:0005524">
    <property type="term" value="F:ATP binding"/>
    <property type="evidence" value="ECO:0007669"/>
    <property type="project" value="UniProtKB-KW"/>
</dbReference>
<comment type="caution">
    <text evidence="17">The sequence shown here is derived from an EMBL/GenBank/DDBJ whole genome shotgun (WGS) entry which is preliminary data.</text>
</comment>
<keyword evidence="14" id="KW-0812">Transmembrane</keyword>
<dbReference type="EC" id="2.7.13.3" evidence="4"/>
<keyword evidence="10" id="KW-0067">ATP-binding</keyword>
<organism evidence="17 18">
    <name type="scientific">Lactobacillus ultunensis DSM 16047</name>
    <dbReference type="NCBI Taxonomy" id="525365"/>
    <lineage>
        <taxon>Bacteria</taxon>
        <taxon>Bacillati</taxon>
        <taxon>Bacillota</taxon>
        <taxon>Bacilli</taxon>
        <taxon>Lactobacillales</taxon>
        <taxon>Lactobacillaceae</taxon>
        <taxon>Lactobacillus</taxon>
    </lineage>
</organism>
<evidence type="ECO:0000313" key="18">
    <source>
        <dbReference type="Proteomes" id="UP000005583"/>
    </source>
</evidence>
<keyword evidence="5" id="KW-1003">Cell membrane</keyword>
<dbReference type="FunFam" id="1.10.287.130:FF:000001">
    <property type="entry name" value="Two-component sensor histidine kinase"/>
    <property type="match status" value="1"/>
</dbReference>
<dbReference type="InterPro" id="IPR003660">
    <property type="entry name" value="HAMP_dom"/>
</dbReference>
<dbReference type="SUPFAM" id="SSF158472">
    <property type="entry name" value="HAMP domain-like"/>
    <property type="match status" value="1"/>
</dbReference>
<dbReference type="Gene3D" id="3.30.565.10">
    <property type="entry name" value="Histidine kinase-like ATPase, C-terminal domain"/>
    <property type="match status" value="1"/>
</dbReference>
<dbReference type="Pfam" id="PF00512">
    <property type="entry name" value="HisKA"/>
    <property type="match status" value="1"/>
</dbReference>
<dbReference type="InterPro" id="IPR050736">
    <property type="entry name" value="Sensor_HK_Regulatory"/>
</dbReference>